<dbReference type="InterPro" id="IPR015797">
    <property type="entry name" value="NUDIX_hydrolase-like_dom_sf"/>
</dbReference>
<dbReference type="PANTHER" id="PTHR11839">
    <property type="entry name" value="UDP/ADP-SUGAR PYROPHOSPHATASE"/>
    <property type="match status" value="1"/>
</dbReference>
<dbReference type="SUPFAM" id="SSF55811">
    <property type="entry name" value="Nudix"/>
    <property type="match status" value="1"/>
</dbReference>
<evidence type="ECO:0000313" key="17">
    <source>
        <dbReference type="Proteomes" id="UP000441399"/>
    </source>
</evidence>
<evidence type="ECO:0000256" key="2">
    <source>
        <dbReference type="ARBA" id="ARBA00007482"/>
    </source>
</evidence>
<feature type="domain" description="Nudix hydrolase" evidence="15">
    <location>
        <begin position="51"/>
        <end position="191"/>
    </location>
</feature>
<dbReference type="OrthoDB" id="5292471at2"/>
<dbReference type="GO" id="GO:0019693">
    <property type="term" value="P:ribose phosphate metabolic process"/>
    <property type="evidence" value="ECO:0007669"/>
    <property type="project" value="TreeGrafter"/>
</dbReference>
<keyword evidence="6 16" id="KW-0378">Hydrolase</keyword>
<evidence type="ECO:0000256" key="8">
    <source>
        <dbReference type="ARBA" id="ARBA00025164"/>
    </source>
</evidence>
<evidence type="ECO:0000256" key="5">
    <source>
        <dbReference type="ARBA" id="ARBA00022723"/>
    </source>
</evidence>
<evidence type="ECO:0000256" key="14">
    <source>
        <dbReference type="PIRSR" id="PIRSR604385-3"/>
    </source>
</evidence>
<dbReference type="GO" id="GO:0046872">
    <property type="term" value="F:metal ion binding"/>
    <property type="evidence" value="ECO:0007669"/>
    <property type="project" value="UniProtKB-KW"/>
</dbReference>
<gene>
    <name evidence="16" type="primary">nudF_2</name>
    <name evidence="16" type="ORF">OPDIPICF_03027</name>
</gene>
<comment type="catalytic activity">
    <reaction evidence="12">
        <text>ADP-D-ribose + H2O = D-ribose 5-phosphate + AMP + 2 H(+)</text>
        <dbReference type="Rhea" id="RHEA:10412"/>
        <dbReference type="ChEBI" id="CHEBI:15377"/>
        <dbReference type="ChEBI" id="CHEBI:15378"/>
        <dbReference type="ChEBI" id="CHEBI:57967"/>
        <dbReference type="ChEBI" id="CHEBI:78346"/>
        <dbReference type="ChEBI" id="CHEBI:456215"/>
        <dbReference type="EC" id="3.6.1.13"/>
    </reaction>
</comment>
<evidence type="ECO:0000256" key="10">
    <source>
        <dbReference type="ARBA" id="ARBA00030308"/>
    </source>
</evidence>
<keyword evidence="17" id="KW-1185">Reference proteome</keyword>
<evidence type="ECO:0000256" key="9">
    <source>
        <dbReference type="ARBA" id="ARBA00030162"/>
    </source>
</evidence>
<dbReference type="GO" id="GO:0006753">
    <property type="term" value="P:nucleoside phosphate metabolic process"/>
    <property type="evidence" value="ECO:0007669"/>
    <property type="project" value="TreeGrafter"/>
</dbReference>
<organism evidence="16 17">
    <name type="scientific">BD1-7 clade bacterium</name>
    <dbReference type="NCBI Taxonomy" id="2029982"/>
    <lineage>
        <taxon>Bacteria</taxon>
        <taxon>Pseudomonadati</taxon>
        <taxon>Pseudomonadota</taxon>
        <taxon>Gammaproteobacteria</taxon>
        <taxon>Cellvibrionales</taxon>
        <taxon>Spongiibacteraceae</taxon>
        <taxon>BD1-7 clade</taxon>
    </lineage>
</organism>
<comment type="cofactor">
    <cofactor evidence="1 13">
        <name>Mg(2+)</name>
        <dbReference type="ChEBI" id="CHEBI:18420"/>
    </cofactor>
</comment>
<dbReference type="PROSITE" id="PS51462">
    <property type="entry name" value="NUDIX"/>
    <property type="match status" value="1"/>
</dbReference>
<dbReference type="InterPro" id="IPR000086">
    <property type="entry name" value="NUDIX_hydrolase_dom"/>
</dbReference>
<protein>
    <recommendedName>
        <fullName evidence="4">ADP-ribose pyrophosphatase</fullName>
        <ecNumber evidence="3">3.6.1.13</ecNumber>
    </recommendedName>
    <alternativeName>
        <fullName evidence="9">ADP-ribose diphosphatase</fullName>
    </alternativeName>
    <alternativeName>
        <fullName evidence="11">ADP-ribose phosphohydrolase</fullName>
    </alternativeName>
    <alternativeName>
        <fullName evidence="10">Adenosine diphosphoribose pyrophosphatase</fullName>
    </alternativeName>
</protein>
<evidence type="ECO:0000256" key="7">
    <source>
        <dbReference type="ARBA" id="ARBA00022842"/>
    </source>
</evidence>
<evidence type="ECO:0000256" key="6">
    <source>
        <dbReference type="ARBA" id="ARBA00022801"/>
    </source>
</evidence>
<evidence type="ECO:0000256" key="12">
    <source>
        <dbReference type="ARBA" id="ARBA00049546"/>
    </source>
</evidence>
<reference evidence="16 17" key="1">
    <citation type="submission" date="2019-11" db="EMBL/GenBank/DDBJ databases">
        <authorList>
            <person name="Holert J."/>
        </authorList>
    </citation>
    <scope>NUCLEOTIDE SEQUENCE [LARGE SCALE GENOMIC DNA]</scope>
    <source>
        <strain evidence="16">SB11_3</strain>
    </source>
</reference>
<keyword evidence="7 13" id="KW-0460">Magnesium</keyword>
<evidence type="ECO:0000259" key="15">
    <source>
        <dbReference type="PROSITE" id="PS51462"/>
    </source>
</evidence>
<dbReference type="EMBL" id="CACSIO010000060">
    <property type="protein sequence ID" value="CAA0124219.1"/>
    <property type="molecule type" value="Genomic_DNA"/>
</dbReference>
<evidence type="ECO:0000256" key="11">
    <source>
        <dbReference type="ARBA" id="ARBA00033056"/>
    </source>
</evidence>
<dbReference type="GO" id="GO:0019144">
    <property type="term" value="F:ADP-sugar diphosphatase activity"/>
    <property type="evidence" value="ECO:0007669"/>
    <property type="project" value="TreeGrafter"/>
</dbReference>
<comment type="similarity">
    <text evidence="2">Belongs to the Nudix hydrolase family. NudF subfamily.</text>
</comment>
<dbReference type="EC" id="3.6.1.13" evidence="3"/>
<accession>A0A5S9QXZ5</accession>
<evidence type="ECO:0000256" key="3">
    <source>
        <dbReference type="ARBA" id="ARBA00012453"/>
    </source>
</evidence>
<feature type="binding site" evidence="13">
    <location>
        <position position="162"/>
    </location>
    <ligand>
        <name>Mg(2+)</name>
        <dbReference type="ChEBI" id="CHEBI:18420"/>
        <label>1</label>
    </ligand>
</feature>
<proteinExistence type="inferred from homology"/>
<dbReference type="Pfam" id="PF00293">
    <property type="entry name" value="NUDIX"/>
    <property type="match status" value="1"/>
</dbReference>
<evidence type="ECO:0000313" key="16">
    <source>
        <dbReference type="EMBL" id="CAA0124219.1"/>
    </source>
</evidence>
<sequence length="209" mass="23587">MTQLHEYGQDDVSIQSETLAYNGFFKLKQLKLTFKRFVGGESAVIDRELCVRGDAVGVLLYDPALQKFAMVEQVRIGALNRPCSPWMLELVAGMLDKEGEDPVDVAHRETMEEAGLNIEQLTPMVEYFPSPGGSSEFFRLYCGKVDLQGVSSDIFGVEEEHEDIRLHVLDVDDVVAMLKQGVINNAMSIIALQWFQLNRQELEQQWQAS</sequence>
<dbReference type="Gene3D" id="3.90.79.10">
    <property type="entry name" value="Nucleoside Triphosphate Pyrophosphohydrolase"/>
    <property type="match status" value="1"/>
</dbReference>
<feature type="binding site" evidence="13">
    <location>
        <position position="92"/>
    </location>
    <ligand>
        <name>Mg(2+)</name>
        <dbReference type="ChEBI" id="CHEBI:18420"/>
        <label>1</label>
    </ligand>
</feature>
<comment type="function">
    <text evidence="8">Acts on ADP-mannose and ADP-glucose as well as ADP-ribose. Prevents glycogen biosynthesis. The reaction catalyzed by this enzyme is a limiting step of the gluconeogenic process.</text>
</comment>
<keyword evidence="5 13" id="KW-0479">Metal-binding</keyword>
<dbReference type="GO" id="GO:0047631">
    <property type="term" value="F:ADP-ribose diphosphatase activity"/>
    <property type="evidence" value="ECO:0007669"/>
    <property type="project" value="UniProtKB-EC"/>
</dbReference>
<evidence type="ECO:0000256" key="13">
    <source>
        <dbReference type="PIRSR" id="PIRSR604385-2"/>
    </source>
</evidence>
<dbReference type="NCBIfam" id="TIGR00052">
    <property type="entry name" value="nudix-type nucleoside diphosphatase, YffH/AdpP family"/>
    <property type="match status" value="1"/>
</dbReference>
<feature type="short sequence motif" description="Nudix box" evidence="14">
    <location>
        <begin position="93"/>
        <end position="116"/>
    </location>
</feature>
<dbReference type="Proteomes" id="UP000441399">
    <property type="component" value="Unassembled WGS sequence"/>
</dbReference>
<evidence type="ECO:0000256" key="4">
    <source>
        <dbReference type="ARBA" id="ARBA00013297"/>
    </source>
</evidence>
<name>A0A5S9QXZ5_9GAMM</name>
<feature type="binding site" evidence="13">
    <location>
        <position position="113"/>
    </location>
    <ligand>
        <name>Mg(2+)</name>
        <dbReference type="ChEBI" id="CHEBI:18420"/>
        <label>1</label>
    </ligand>
</feature>
<dbReference type="PANTHER" id="PTHR11839:SF5">
    <property type="entry name" value="ADP-RIBOSE PYROPHOSPHATASE"/>
    <property type="match status" value="1"/>
</dbReference>
<feature type="binding site" evidence="13">
    <location>
        <position position="109"/>
    </location>
    <ligand>
        <name>Mg(2+)</name>
        <dbReference type="ChEBI" id="CHEBI:18420"/>
        <label>1</label>
    </ligand>
</feature>
<evidence type="ECO:0000256" key="1">
    <source>
        <dbReference type="ARBA" id="ARBA00001946"/>
    </source>
</evidence>
<dbReference type="InterPro" id="IPR004385">
    <property type="entry name" value="NDP_pyrophosphatase"/>
</dbReference>
<dbReference type="AlphaFoldDB" id="A0A5S9QXZ5"/>
<dbReference type="CDD" id="cd24155">
    <property type="entry name" value="NUDIX_ADPRase"/>
    <property type="match status" value="1"/>
</dbReference>
<dbReference type="GO" id="GO:0005829">
    <property type="term" value="C:cytosol"/>
    <property type="evidence" value="ECO:0007669"/>
    <property type="project" value="TreeGrafter"/>
</dbReference>